<feature type="binding site" evidence="12">
    <location>
        <begin position="22"/>
        <end position="23"/>
    </location>
    <ligand>
        <name>phosphoenolpyruvate</name>
        <dbReference type="ChEBI" id="CHEBI:58702"/>
    </ligand>
</feature>
<evidence type="ECO:0000256" key="6">
    <source>
        <dbReference type="ARBA" id="ARBA00022960"/>
    </source>
</evidence>
<dbReference type="RefSeq" id="WP_245124594.1">
    <property type="nucleotide sequence ID" value="NZ_CP095061.1"/>
</dbReference>
<evidence type="ECO:0000259" key="13">
    <source>
        <dbReference type="Pfam" id="PF00275"/>
    </source>
</evidence>
<evidence type="ECO:0000256" key="7">
    <source>
        <dbReference type="ARBA" id="ARBA00022984"/>
    </source>
</evidence>
<keyword evidence="8 12" id="KW-0131">Cell cycle</keyword>
<dbReference type="EC" id="2.5.1.7" evidence="12"/>
<dbReference type="SUPFAM" id="SSF55205">
    <property type="entry name" value="EPT/RTPC-like"/>
    <property type="match status" value="1"/>
</dbReference>
<comment type="caution">
    <text evidence="12">Lacks conserved residue(s) required for the propagation of feature annotation.</text>
</comment>
<sequence length="434" mass="47279">MAAFEVIGGNPLKGEIVPQGAKNEALQILCAVLLTSEPVTISNIPDIRDVNKLIELLRDMGVKVGKLATDTYRFQADDVHIDYLDTPEFVAQGRALRGSVMILGPMLARFGKCQLPKPGGDKIGRRPLDTHFVGLEKLGGKLTLEGLDFYRINSEGKLRGAYMLLEEASVTGTANIVMAAVLAEGTTTIYNAACEPYVQQLCKMLVRMGARINGIGSNLLTIEGVESLGGTDHRMLPDMIEIGSFIGLAAMTGSEITIKDCQITELGVIPDTFRKLGIQLEFRGDDIYIPAQDRYEISTYLDGSILTISDHTWPGLTPDLLSIVLVVAAQAKGTVLIHQKMFESRLFFVDKLIDMGAQIILCDPHRATVIGLNKRTQLHGITMTSPDIRAGVALLIAALSADGRSVIENVEQIDRGYQHIDKRLNALGAQIRRL</sequence>
<dbReference type="EMBL" id="CP095061">
    <property type="protein sequence ID" value="UOQ68056.1"/>
    <property type="molecule type" value="Genomic_DNA"/>
</dbReference>
<accession>A0ABY4GBC0</accession>
<keyword evidence="5 12" id="KW-0808">Transferase</keyword>
<gene>
    <name evidence="12 14" type="primary">murA</name>
    <name evidence="14" type="ORF">MUN86_09490</name>
</gene>
<keyword evidence="6 12" id="KW-0133">Cell shape</keyword>
<dbReference type="PANTHER" id="PTHR43783:SF1">
    <property type="entry name" value="UDP-N-ACETYLGLUCOSAMINE 1-CARBOXYVINYLTRANSFERASE"/>
    <property type="match status" value="1"/>
</dbReference>
<keyword evidence="4 12" id="KW-0132">Cell division</keyword>
<dbReference type="InterPro" id="IPR050068">
    <property type="entry name" value="MurA_subfamily"/>
</dbReference>
<comment type="catalytic activity">
    <reaction evidence="11 12">
        <text>phosphoenolpyruvate + UDP-N-acetyl-alpha-D-glucosamine = UDP-N-acetyl-3-O-(1-carboxyvinyl)-alpha-D-glucosamine + phosphate</text>
        <dbReference type="Rhea" id="RHEA:18681"/>
        <dbReference type="ChEBI" id="CHEBI:43474"/>
        <dbReference type="ChEBI" id="CHEBI:57705"/>
        <dbReference type="ChEBI" id="CHEBI:58702"/>
        <dbReference type="ChEBI" id="CHEBI:68483"/>
        <dbReference type="EC" id="2.5.1.7"/>
    </reaction>
</comment>
<dbReference type="InterPro" id="IPR005750">
    <property type="entry name" value="UDP_GlcNAc_COvinyl_MurA"/>
</dbReference>
<dbReference type="NCBIfam" id="NF006873">
    <property type="entry name" value="PRK09369.1"/>
    <property type="match status" value="1"/>
</dbReference>
<evidence type="ECO:0000256" key="1">
    <source>
        <dbReference type="ARBA" id="ARBA00004496"/>
    </source>
</evidence>
<feature type="binding site" evidence="12">
    <location>
        <position position="97"/>
    </location>
    <ligand>
        <name>UDP-N-acetyl-alpha-D-glucosamine</name>
        <dbReference type="ChEBI" id="CHEBI:57705"/>
    </ligand>
</feature>
<name>A0ABY4GBC0_9BACT</name>
<evidence type="ECO:0000256" key="2">
    <source>
        <dbReference type="ARBA" id="ARBA00004752"/>
    </source>
</evidence>
<dbReference type="Proteomes" id="UP000830401">
    <property type="component" value="Chromosome"/>
</dbReference>
<proteinExistence type="inferred from homology"/>
<dbReference type="InterPro" id="IPR001986">
    <property type="entry name" value="Enolpyruvate_Tfrase_dom"/>
</dbReference>
<comment type="subcellular location">
    <subcellularLocation>
        <location evidence="1 12">Cytoplasm</location>
    </subcellularLocation>
</comment>
<feature type="binding site" evidence="12">
    <location>
        <position position="319"/>
    </location>
    <ligand>
        <name>UDP-N-acetyl-alpha-D-glucosamine</name>
        <dbReference type="ChEBI" id="CHEBI:57705"/>
    </ligand>
</feature>
<dbReference type="HAMAP" id="MF_00111">
    <property type="entry name" value="MurA"/>
    <property type="match status" value="1"/>
</dbReference>
<feature type="active site" description="Proton donor" evidence="12">
    <location>
        <position position="121"/>
    </location>
</feature>
<evidence type="ECO:0000256" key="3">
    <source>
        <dbReference type="ARBA" id="ARBA00022490"/>
    </source>
</evidence>
<evidence type="ECO:0000256" key="5">
    <source>
        <dbReference type="ARBA" id="ARBA00022679"/>
    </source>
</evidence>
<dbReference type="NCBIfam" id="TIGR01072">
    <property type="entry name" value="murA"/>
    <property type="match status" value="1"/>
</dbReference>
<organism evidence="14 15">
    <name type="scientific">Hymenobacter volaticus</name>
    <dbReference type="NCBI Taxonomy" id="2932254"/>
    <lineage>
        <taxon>Bacteria</taxon>
        <taxon>Pseudomonadati</taxon>
        <taxon>Bacteroidota</taxon>
        <taxon>Cytophagia</taxon>
        <taxon>Cytophagales</taxon>
        <taxon>Hymenobacteraceae</taxon>
        <taxon>Hymenobacter</taxon>
    </lineage>
</organism>
<evidence type="ECO:0000313" key="14">
    <source>
        <dbReference type="EMBL" id="UOQ68056.1"/>
    </source>
</evidence>
<dbReference type="InterPro" id="IPR013792">
    <property type="entry name" value="RNA3'P_cycl/enolpyr_Trfase_a/b"/>
</dbReference>
<keyword evidence="7 12" id="KW-0573">Peptidoglycan synthesis</keyword>
<evidence type="ECO:0000256" key="10">
    <source>
        <dbReference type="ARBA" id="ARBA00038367"/>
    </source>
</evidence>
<reference evidence="14" key="1">
    <citation type="submission" date="2022-04" db="EMBL/GenBank/DDBJ databases">
        <title>Hymenobacter sp. isolated from the air.</title>
        <authorList>
            <person name="Won M."/>
            <person name="Lee C.-M."/>
            <person name="Woen H.-Y."/>
            <person name="Kwon S.-W."/>
        </authorList>
    </citation>
    <scope>NUCLEOTIDE SEQUENCE</scope>
    <source>
        <strain evidence="14">5420S-77</strain>
    </source>
</reference>
<dbReference type="InterPro" id="IPR036968">
    <property type="entry name" value="Enolpyruvate_Tfrase_sf"/>
</dbReference>
<evidence type="ECO:0000313" key="15">
    <source>
        <dbReference type="Proteomes" id="UP000830401"/>
    </source>
</evidence>
<evidence type="ECO:0000256" key="12">
    <source>
        <dbReference type="HAMAP-Rule" id="MF_00111"/>
    </source>
</evidence>
<comment type="similarity">
    <text evidence="10 12">Belongs to the EPSP synthase family. MurA subfamily.</text>
</comment>
<dbReference type="CDD" id="cd01555">
    <property type="entry name" value="UdpNAET"/>
    <property type="match status" value="1"/>
</dbReference>
<dbReference type="Gene3D" id="3.65.10.10">
    <property type="entry name" value="Enolpyruvate transferase domain"/>
    <property type="match status" value="2"/>
</dbReference>
<dbReference type="Pfam" id="PF00275">
    <property type="entry name" value="EPSP_synthase"/>
    <property type="match status" value="1"/>
</dbReference>
<keyword evidence="15" id="KW-1185">Reference proteome</keyword>
<comment type="pathway">
    <text evidence="2 12">Cell wall biogenesis; peptidoglycan biosynthesis.</text>
</comment>
<evidence type="ECO:0000256" key="4">
    <source>
        <dbReference type="ARBA" id="ARBA00022618"/>
    </source>
</evidence>
<evidence type="ECO:0000256" key="9">
    <source>
        <dbReference type="ARBA" id="ARBA00023316"/>
    </source>
</evidence>
<evidence type="ECO:0000256" key="11">
    <source>
        <dbReference type="ARBA" id="ARBA00047527"/>
    </source>
</evidence>
<feature type="binding site" evidence="12">
    <location>
        <position position="341"/>
    </location>
    <ligand>
        <name>UDP-N-acetyl-alpha-D-glucosamine</name>
        <dbReference type="ChEBI" id="CHEBI:57705"/>
    </ligand>
</feature>
<evidence type="ECO:0000256" key="8">
    <source>
        <dbReference type="ARBA" id="ARBA00023306"/>
    </source>
</evidence>
<dbReference type="GO" id="GO:0008760">
    <property type="term" value="F:UDP-N-acetylglucosamine 1-carboxyvinyltransferase activity"/>
    <property type="evidence" value="ECO:0007669"/>
    <property type="project" value="UniProtKB-EC"/>
</dbReference>
<keyword evidence="9 12" id="KW-0961">Cell wall biogenesis/degradation</keyword>
<feature type="domain" description="Enolpyruvate transferase" evidence="13">
    <location>
        <begin position="8"/>
        <end position="422"/>
    </location>
</feature>
<protein>
    <recommendedName>
        <fullName evidence="12">UDP-N-acetylglucosamine 1-carboxyvinyltransferase</fullName>
        <ecNumber evidence="12">2.5.1.7</ecNumber>
    </recommendedName>
    <alternativeName>
        <fullName evidence="12">Enoylpyruvate transferase</fullName>
    </alternativeName>
    <alternativeName>
        <fullName evidence="12">UDP-N-acetylglucosamine enolpyruvyl transferase</fullName>
        <shortName evidence="12">EPT</shortName>
    </alternativeName>
</protein>
<keyword evidence="3 12" id="KW-0963">Cytoplasm</keyword>
<comment type="function">
    <text evidence="12">Cell wall formation. Adds enolpyruvyl to UDP-N-acetylglucosamine.</text>
</comment>
<dbReference type="PANTHER" id="PTHR43783">
    <property type="entry name" value="UDP-N-ACETYLGLUCOSAMINE 1-CARBOXYVINYLTRANSFERASE"/>
    <property type="match status" value="1"/>
</dbReference>